<dbReference type="SMART" id="SM00528">
    <property type="entry name" value="HNS"/>
    <property type="match status" value="1"/>
</dbReference>
<accession>A0ABW1VLK8</accession>
<dbReference type="InterPro" id="IPR037150">
    <property type="entry name" value="H-NS_C_dom_sf"/>
</dbReference>
<comment type="similarity">
    <text evidence="2 7">Belongs to the histone-like protein H-NS family.</text>
</comment>
<dbReference type="RefSeq" id="WP_212707863.1">
    <property type="nucleotide sequence ID" value="NZ_BAAAFW010000059.1"/>
</dbReference>
<evidence type="ECO:0000313" key="9">
    <source>
        <dbReference type="EMBL" id="MFC6360647.1"/>
    </source>
</evidence>
<organism evidence="9 10">
    <name type="scientific">Tatumella punctata</name>
    <dbReference type="NCBI Taxonomy" id="399969"/>
    <lineage>
        <taxon>Bacteria</taxon>
        <taxon>Pseudomonadati</taxon>
        <taxon>Pseudomonadota</taxon>
        <taxon>Gammaproteobacteria</taxon>
        <taxon>Enterobacterales</taxon>
        <taxon>Erwiniaceae</taxon>
        <taxon>Tatumella</taxon>
    </lineage>
</organism>
<dbReference type="PANTHER" id="PTHR38097:SF1">
    <property type="entry name" value="DNA-BINDING PROTEIN H-NS"/>
    <property type="match status" value="1"/>
</dbReference>
<dbReference type="InterPro" id="IPR027444">
    <property type="entry name" value="H-NS_C_dom"/>
</dbReference>
<evidence type="ECO:0000256" key="2">
    <source>
        <dbReference type="ARBA" id="ARBA00010610"/>
    </source>
</evidence>
<dbReference type="InterPro" id="IPR001801">
    <property type="entry name" value="Histone_HNS"/>
</dbReference>
<dbReference type="SUPFAM" id="SSF81273">
    <property type="entry name" value="H-NS histone-like proteins"/>
    <property type="match status" value="2"/>
</dbReference>
<evidence type="ECO:0000313" key="10">
    <source>
        <dbReference type="Proteomes" id="UP001596215"/>
    </source>
</evidence>
<dbReference type="Pfam" id="PF22470">
    <property type="entry name" value="Histone_HNS_N"/>
    <property type="match status" value="1"/>
</dbReference>
<keyword evidence="5 7" id="KW-0238">DNA-binding</keyword>
<evidence type="ECO:0000256" key="3">
    <source>
        <dbReference type="ARBA" id="ARBA00022490"/>
    </source>
</evidence>
<keyword evidence="10" id="KW-1185">Reference proteome</keyword>
<feature type="domain" description="DNA-binding protein H-NS-like C-terminal" evidence="8">
    <location>
        <begin position="87"/>
        <end position="135"/>
    </location>
</feature>
<evidence type="ECO:0000256" key="5">
    <source>
        <dbReference type="ARBA" id="ARBA00023125"/>
    </source>
</evidence>
<dbReference type="PIRSF" id="PIRSF002096">
    <property type="entry name" value="HnS"/>
    <property type="match status" value="1"/>
</dbReference>
<evidence type="ECO:0000259" key="8">
    <source>
        <dbReference type="SMART" id="SM00528"/>
    </source>
</evidence>
<dbReference type="PANTHER" id="PTHR38097">
    <property type="match status" value="1"/>
</dbReference>
<proteinExistence type="inferred from homology"/>
<keyword evidence="3" id="KW-0963">Cytoplasm</keyword>
<keyword evidence="6" id="KW-0804">Transcription</keyword>
<dbReference type="Pfam" id="PF00816">
    <property type="entry name" value="Histone_HNS"/>
    <property type="match status" value="1"/>
</dbReference>
<comment type="subcellular location">
    <subcellularLocation>
        <location evidence="1">Cytoplasm</location>
        <location evidence="1">Nucleoid</location>
    </subcellularLocation>
</comment>
<evidence type="ECO:0000256" key="6">
    <source>
        <dbReference type="ARBA" id="ARBA00023163"/>
    </source>
</evidence>
<dbReference type="Gene3D" id="1.10.287.1050">
    <property type="entry name" value="H-NS histone-like proteins"/>
    <property type="match status" value="1"/>
</dbReference>
<evidence type="ECO:0000256" key="4">
    <source>
        <dbReference type="ARBA" id="ARBA00023015"/>
    </source>
</evidence>
<sequence length="135" mass="15507">MSDVIKSLNNIRTLRAQAREYSLETLEDILEKFEVIVNERREDESLAIAQNSERLLRLEQYREMLIADGIDPNELLQSAVTDKPVVKARRAARPAKYQYTDEKGENRTWTGQGRTPAVIRNAIETEGKTLEDFAL</sequence>
<evidence type="ECO:0000256" key="7">
    <source>
        <dbReference type="PIRNR" id="PIRNR002096"/>
    </source>
</evidence>
<reference evidence="10" key="1">
    <citation type="journal article" date="2019" name="Int. J. Syst. Evol. Microbiol.">
        <title>The Global Catalogue of Microorganisms (GCM) 10K type strain sequencing project: providing services to taxonomists for standard genome sequencing and annotation.</title>
        <authorList>
            <consortium name="The Broad Institute Genomics Platform"/>
            <consortium name="The Broad Institute Genome Sequencing Center for Infectious Disease"/>
            <person name="Wu L."/>
            <person name="Ma J."/>
        </authorList>
    </citation>
    <scope>NUCLEOTIDE SEQUENCE [LARGE SCALE GENOMIC DNA]</scope>
    <source>
        <strain evidence="10">CGMCC 4.1530</strain>
    </source>
</reference>
<dbReference type="EMBL" id="JBHSUC010000001">
    <property type="protein sequence ID" value="MFC6360647.1"/>
    <property type="molecule type" value="Genomic_DNA"/>
</dbReference>
<dbReference type="InterPro" id="IPR027454">
    <property type="entry name" value="Histone_HNS_N"/>
</dbReference>
<protein>
    <recommendedName>
        <fullName evidence="7">DNA-binding protein</fullName>
    </recommendedName>
</protein>
<name>A0ABW1VLK8_9GAMM</name>
<dbReference type="InterPro" id="IPR054180">
    <property type="entry name" value="H-NS-like_N"/>
</dbReference>
<dbReference type="Gene3D" id="4.10.430.10">
    <property type="entry name" value="Histone-like protein H-NS, C-terminal domain"/>
    <property type="match status" value="1"/>
</dbReference>
<comment type="caution">
    <text evidence="9">The sequence shown here is derived from an EMBL/GenBank/DDBJ whole genome shotgun (WGS) entry which is preliminary data.</text>
</comment>
<dbReference type="Proteomes" id="UP001596215">
    <property type="component" value="Unassembled WGS sequence"/>
</dbReference>
<gene>
    <name evidence="9" type="ORF">ACFP73_00770</name>
</gene>
<evidence type="ECO:0000256" key="1">
    <source>
        <dbReference type="ARBA" id="ARBA00004453"/>
    </source>
</evidence>
<keyword evidence="4" id="KW-0805">Transcription regulation</keyword>